<name>A0A329RWV2_9STRA</name>
<evidence type="ECO:0000313" key="5">
    <source>
        <dbReference type="Proteomes" id="UP000251314"/>
    </source>
</evidence>
<dbReference type="Pfam" id="PF14244">
    <property type="entry name" value="Retrotran_gag_3"/>
    <property type="match status" value="1"/>
</dbReference>
<feature type="domain" description="Retrotransposon Copia-like N-terminal" evidence="1">
    <location>
        <begin position="15"/>
        <end position="42"/>
    </location>
</feature>
<dbReference type="InterPro" id="IPR029472">
    <property type="entry name" value="Copia-like_N"/>
</dbReference>
<sequence length="64" mass="7057">MSPTQASAAADRDFPRLNGRNFVIWKTRVAAALEGKNLIGFVTQADYAGDKDFDFDLGEESYPT</sequence>
<dbReference type="EMBL" id="MJFZ01000445">
    <property type="protein sequence ID" value="RAW29147.1"/>
    <property type="molecule type" value="Genomic_DNA"/>
</dbReference>
<evidence type="ECO:0000313" key="3">
    <source>
        <dbReference type="EMBL" id="KAG2990631.1"/>
    </source>
</evidence>
<dbReference type="Proteomes" id="UP000736787">
    <property type="component" value="Unassembled WGS sequence"/>
</dbReference>
<gene>
    <name evidence="4" type="ORF">PC110_g14478</name>
    <name evidence="2" type="ORF">PC117_g5628</name>
    <name evidence="3" type="ORF">PC118_g5509</name>
</gene>
<evidence type="ECO:0000313" key="2">
    <source>
        <dbReference type="EMBL" id="KAG2948975.1"/>
    </source>
</evidence>
<dbReference type="Proteomes" id="UP000697107">
    <property type="component" value="Unassembled WGS sequence"/>
</dbReference>
<dbReference type="EMBL" id="RCMK01000100">
    <property type="protein sequence ID" value="KAG2948975.1"/>
    <property type="molecule type" value="Genomic_DNA"/>
</dbReference>
<protein>
    <recommendedName>
        <fullName evidence="1">Retrotransposon Copia-like N-terminal domain-containing protein</fullName>
    </recommendedName>
</protein>
<dbReference type="OrthoDB" id="127095at2759"/>
<reference evidence="2" key="2">
    <citation type="submission" date="2018-10" db="EMBL/GenBank/DDBJ databases">
        <title>Effector identification in a new, highly contiguous assembly of the strawberry crown rot pathogen Phytophthora cactorum.</title>
        <authorList>
            <person name="Armitage A.D."/>
            <person name="Nellist C.F."/>
            <person name="Bates H."/>
            <person name="Vickerstaff R.J."/>
            <person name="Harrison R.J."/>
        </authorList>
    </citation>
    <scope>NUCLEOTIDE SEQUENCE</scope>
    <source>
        <strain evidence="2">4040</strain>
        <strain evidence="3">P415</strain>
    </source>
</reference>
<dbReference type="VEuPathDB" id="FungiDB:PC110_g14478"/>
<comment type="caution">
    <text evidence="4">The sequence shown here is derived from an EMBL/GenBank/DDBJ whole genome shotgun (WGS) entry which is preliminary data.</text>
</comment>
<keyword evidence="5" id="KW-1185">Reference proteome</keyword>
<dbReference type="EMBL" id="RCML01000114">
    <property type="protein sequence ID" value="KAG2990631.1"/>
    <property type="molecule type" value="Genomic_DNA"/>
</dbReference>
<evidence type="ECO:0000313" key="4">
    <source>
        <dbReference type="EMBL" id="RAW29147.1"/>
    </source>
</evidence>
<reference evidence="4 5" key="1">
    <citation type="submission" date="2018-01" db="EMBL/GenBank/DDBJ databases">
        <title>Draft genome of the strawberry crown rot pathogen Phytophthora cactorum.</title>
        <authorList>
            <person name="Armitage A.D."/>
            <person name="Lysoe E."/>
            <person name="Nellist C.F."/>
            <person name="Harrison R.J."/>
            <person name="Brurberg M.B."/>
        </authorList>
    </citation>
    <scope>NUCLEOTIDE SEQUENCE [LARGE SCALE GENOMIC DNA]</scope>
    <source>
        <strain evidence="4 5">10300</strain>
    </source>
</reference>
<proteinExistence type="predicted"/>
<accession>A0A329RWV2</accession>
<organism evidence="4 5">
    <name type="scientific">Phytophthora cactorum</name>
    <dbReference type="NCBI Taxonomy" id="29920"/>
    <lineage>
        <taxon>Eukaryota</taxon>
        <taxon>Sar</taxon>
        <taxon>Stramenopiles</taxon>
        <taxon>Oomycota</taxon>
        <taxon>Peronosporomycetes</taxon>
        <taxon>Peronosporales</taxon>
        <taxon>Peronosporaceae</taxon>
        <taxon>Phytophthora</taxon>
    </lineage>
</organism>
<dbReference type="Proteomes" id="UP000251314">
    <property type="component" value="Unassembled WGS sequence"/>
</dbReference>
<dbReference type="AlphaFoldDB" id="A0A329RWV2"/>
<evidence type="ECO:0000259" key="1">
    <source>
        <dbReference type="Pfam" id="PF14244"/>
    </source>
</evidence>